<dbReference type="Pfam" id="PF20414">
    <property type="entry name" value="DUF6698"/>
    <property type="match status" value="1"/>
</dbReference>
<feature type="compositionally biased region" description="Low complexity" evidence="1">
    <location>
        <begin position="78"/>
        <end position="95"/>
    </location>
</feature>
<name>A0ABR3A3T9_9AGAR</name>
<evidence type="ECO:0000256" key="1">
    <source>
        <dbReference type="SAM" id="MobiDB-lite"/>
    </source>
</evidence>
<dbReference type="Proteomes" id="UP001437256">
    <property type="component" value="Unassembled WGS sequence"/>
</dbReference>
<evidence type="ECO:0000313" key="2">
    <source>
        <dbReference type="EMBL" id="KAL0068165.1"/>
    </source>
</evidence>
<keyword evidence="3" id="KW-1185">Reference proteome</keyword>
<gene>
    <name evidence="2" type="ORF">AAF712_004825</name>
</gene>
<protein>
    <submittedName>
        <fullName evidence="2">Uncharacterized protein</fullName>
    </submittedName>
</protein>
<reference evidence="2 3" key="1">
    <citation type="submission" date="2024-05" db="EMBL/GenBank/DDBJ databases">
        <title>A draft genome resource for the thread blight pathogen Marasmius tenuissimus strain MS-2.</title>
        <authorList>
            <person name="Yulfo-Soto G.E."/>
            <person name="Baruah I.K."/>
            <person name="Amoako-Attah I."/>
            <person name="Bukari Y."/>
            <person name="Meinhardt L.W."/>
            <person name="Bailey B.A."/>
            <person name="Cohen S.P."/>
        </authorList>
    </citation>
    <scope>NUCLEOTIDE SEQUENCE [LARGE SCALE GENOMIC DNA]</scope>
    <source>
        <strain evidence="2 3">MS-2</strain>
    </source>
</reference>
<sequence>MIVLEGVKWEQKENWSVLAAGLPDTRVLPPGCKDPNQDPEGDRDPEVDDDEAQVDGHQDERGQDGDPEQDPQDPQDPPDGQDGQDSQDSQEQEPSWPTNKPDEDDESTMFHKHCIEAWQKLKKKCPAYVEYIDWCAEKSKVKFLMDLMASIHDPYLLSKTANQVLYDDNNTLKTDMCDLLNPNIYTGLNTLQTFWSKGSKADRSISNDGTLEVMVNWEDIHDYLKGDDATKQEILDQYRVEPVKPLNASGFPALLYDVLLVEVPESEEFKTGYLLSPFLIRCTADVLISGNAASQNKHVDVARLMDMCIVTAEFMAYLATCVRFALSASSNTNKDDKDFCFSDFYYNVLAIYRRLKPEQQQEIVQFWNKGVFGNAKGRVKKSLCCIKPQAGSNLERFFVLQDAEDASTATKATEAAAASSGAAPTPAA</sequence>
<feature type="compositionally biased region" description="Basic and acidic residues" evidence="1">
    <location>
        <begin position="54"/>
        <end position="64"/>
    </location>
</feature>
<proteinExistence type="predicted"/>
<feature type="region of interest" description="Disordered" evidence="1">
    <location>
        <begin position="20"/>
        <end position="106"/>
    </location>
</feature>
<accession>A0ABR3A3T9</accession>
<dbReference type="InterPro" id="IPR046521">
    <property type="entry name" value="DUF6698"/>
</dbReference>
<organism evidence="2 3">
    <name type="scientific">Marasmius tenuissimus</name>
    <dbReference type="NCBI Taxonomy" id="585030"/>
    <lineage>
        <taxon>Eukaryota</taxon>
        <taxon>Fungi</taxon>
        <taxon>Dikarya</taxon>
        <taxon>Basidiomycota</taxon>
        <taxon>Agaricomycotina</taxon>
        <taxon>Agaricomycetes</taxon>
        <taxon>Agaricomycetidae</taxon>
        <taxon>Agaricales</taxon>
        <taxon>Marasmiineae</taxon>
        <taxon>Marasmiaceae</taxon>
        <taxon>Marasmius</taxon>
    </lineage>
</organism>
<evidence type="ECO:0000313" key="3">
    <source>
        <dbReference type="Proteomes" id="UP001437256"/>
    </source>
</evidence>
<feature type="compositionally biased region" description="Acidic residues" evidence="1">
    <location>
        <begin position="37"/>
        <end position="53"/>
    </location>
</feature>
<dbReference type="EMBL" id="JBBXMP010000020">
    <property type="protein sequence ID" value="KAL0068165.1"/>
    <property type="molecule type" value="Genomic_DNA"/>
</dbReference>
<comment type="caution">
    <text evidence="2">The sequence shown here is derived from an EMBL/GenBank/DDBJ whole genome shotgun (WGS) entry which is preliminary data.</text>
</comment>